<evidence type="ECO:0000313" key="2">
    <source>
        <dbReference type="Proteomes" id="UP000020406"/>
    </source>
</evidence>
<dbReference type="Proteomes" id="UP000020406">
    <property type="component" value="Unassembled WGS sequence"/>
</dbReference>
<dbReference type="AlphaFoldDB" id="Z9JHF2"/>
<comment type="caution">
    <text evidence="1">The sequence shown here is derived from an EMBL/GenBank/DDBJ whole genome shotgun (WGS) entry which is preliminary data.</text>
</comment>
<sequence>MSWLPSLDGLLMNPLLADMSSDIWKLYPSVCGLIFKYLMGYFWY</sequence>
<evidence type="ECO:0000313" key="1">
    <source>
        <dbReference type="EMBL" id="EWS77584.1"/>
    </source>
</evidence>
<protein>
    <submittedName>
        <fullName evidence="1">Uncharacterized protein</fullName>
    </submittedName>
</protein>
<proteinExistence type="predicted"/>
<name>Z9JHF2_9GAMM</name>
<reference evidence="1 2" key="1">
    <citation type="journal article" date="2014" name="Genome Announc.">
        <title>Draft Genome Sequence of Xylella fastidiosa Pear Leaf Scorch Strain in Taiwan.</title>
        <authorList>
            <person name="Su C.C."/>
            <person name="Deng W.L."/>
            <person name="Jan F.J."/>
            <person name="Chang C.J."/>
            <person name="Huang H."/>
            <person name="Chen J."/>
        </authorList>
    </citation>
    <scope>NUCLEOTIDE SEQUENCE [LARGE SCALE GENOMIC DNA]</scope>
    <source>
        <strain evidence="1 2">PLS229</strain>
    </source>
</reference>
<organism evidence="1 2">
    <name type="scientific">Xylella taiwanensis</name>
    <dbReference type="NCBI Taxonomy" id="1444770"/>
    <lineage>
        <taxon>Bacteria</taxon>
        <taxon>Pseudomonadati</taxon>
        <taxon>Pseudomonadota</taxon>
        <taxon>Gammaproteobacteria</taxon>
        <taxon>Lysobacterales</taxon>
        <taxon>Lysobacteraceae</taxon>
        <taxon>Xylella</taxon>
    </lineage>
</organism>
<dbReference type="PATRIC" id="fig|1444770.3.peg.2334"/>
<dbReference type="STRING" id="1444770.AF72_09835"/>
<dbReference type="EMBL" id="JDSQ01000017">
    <property type="protein sequence ID" value="EWS77584.1"/>
    <property type="molecule type" value="Genomic_DNA"/>
</dbReference>
<gene>
    <name evidence="1" type="ORF">AF72_09835</name>
</gene>
<accession>Z9JHF2</accession>